<accession>A0ABV6G0D8</accession>
<evidence type="ECO:0000313" key="3">
    <source>
        <dbReference type="EMBL" id="MFC0267086.1"/>
    </source>
</evidence>
<feature type="chain" id="PRO_5046201417" evidence="1">
    <location>
        <begin position="31"/>
        <end position="209"/>
    </location>
</feature>
<dbReference type="Pfam" id="PF03886">
    <property type="entry name" value="ABC_trans_aux"/>
    <property type="match status" value="1"/>
</dbReference>
<protein>
    <submittedName>
        <fullName evidence="3">Membrane integrity-associated transporter subunit PqiC</fullName>
    </submittedName>
</protein>
<dbReference type="EMBL" id="JBHLVX010000013">
    <property type="protein sequence ID" value="MFC0267086.1"/>
    <property type="molecule type" value="Genomic_DNA"/>
</dbReference>
<dbReference type="InterPro" id="IPR005586">
    <property type="entry name" value="ABC_trans_aux"/>
</dbReference>
<reference evidence="3 4" key="1">
    <citation type="submission" date="2024-09" db="EMBL/GenBank/DDBJ databases">
        <authorList>
            <person name="Sun Q."/>
            <person name="Mori K."/>
        </authorList>
    </citation>
    <scope>NUCLEOTIDE SEQUENCE [LARGE SCALE GENOMIC DNA]</scope>
    <source>
        <strain evidence="3 4">CCM 7415</strain>
    </source>
</reference>
<organism evidence="3 4">
    <name type="scientific">Kushneria aurantia</name>
    <dbReference type="NCBI Taxonomy" id="504092"/>
    <lineage>
        <taxon>Bacteria</taxon>
        <taxon>Pseudomonadati</taxon>
        <taxon>Pseudomonadota</taxon>
        <taxon>Gammaproteobacteria</taxon>
        <taxon>Oceanospirillales</taxon>
        <taxon>Halomonadaceae</taxon>
        <taxon>Kushneria</taxon>
    </lineage>
</organism>
<feature type="signal peptide" evidence="1">
    <location>
        <begin position="1"/>
        <end position="30"/>
    </location>
</feature>
<evidence type="ECO:0000256" key="1">
    <source>
        <dbReference type="SAM" id="SignalP"/>
    </source>
</evidence>
<dbReference type="PROSITE" id="PS51257">
    <property type="entry name" value="PROKAR_LIPOPROTEIN"/>
    <property type="match status" value="1"/>
</dbReference>
<proteinExistence type="predicted"/>
<dbReference type="Proteomes" id="UP001589814">
    <property type="component" value="Unassembled WGS sequence"/>
</dbReference>
<sequence>MSIDTIRPSRWLKPLLGVAAAALLAGCAGQATQFHRYTLPGAEVAASPTDSGLPASAPQVAVSPIRMADYLNGQGVIYQLSDIEINEAQGHLWADSIAAQLTRALRQTLEDNLDRRRVMMEGTTLEGLDIGVRVDLTAFQGRYDGVAVVAGRYQLRDRDGGLISQRAFNVEQPLGEDGYAALVRALSAGWQQVSEQIAAEIRSVDAAQS</sequence>
<feature type="domain" description="ABC-type transport auxiliary lipoprotein component" evidence="2">
    <location>
        <begin position="37"/>
        <end position="198"/>
    </location>
</feature>
<comment type="caution">
    <text evidence="3">The sequence shown here is derived from an EMBL/GenBank/DDBJ whole genome shotgun (WGS) entry which is preliminary data.</text>
</comment>
<dbReference type="RefSeq" id="WP_019949926.1">
    <property type="nucleotide sequence ID" value="NZ_JBHLVX010000013.1"/>
</dbReference>
<evidence type="ECO:0000313" key="4">
    <source>
        <dbReference type="Proteomes" id="UP001589814"/>
    </source>
</evidence>
<name>A0ABV6G0D8_9GAMM</name>
<dbReference type="Gene3D" id="3.40.50.10610">
    <property type="entry name" value="ABC-type transport auxiliary lipoprotein component"/>
    <property type="match status" value="1"/>
</dbReference>
<keyword evidence="4" id="KW-1185">Reference proteome</keyword>
<dbReference type="SUPFAM" id="SSF159594">
    <property type="entry name" value="XCC0632-like"/>
    <property type="match status" value="1"/>
</dbReference>
<keyword evidence="1" id="KW-0732">Signal</keyword>
<evidence type="ECO:0000259" key="2">
    <source>
        <dbReference type="Pfam" id="PF03886"/>
    </source>
</evidence>
<gene>
    <name evidence="3" type="ORF">ACFFHW_03560</name>
</gene>